<feature type="region of interest" description="Disordered" evidence="2">
    <location>
        <begin position="198"/>
        <end position="404"/>
    </location>
</feature>
<proteinExistence type="predicted"/>
<evidence type="ECO:0000256" key="2">
    <source>
        <dbReference type="SAM" id="MobiDB-lite"/>
    </source>
</evidence>
<evidence type="ECO:0000256" key="1">
    <source>
        <dbReference type="SAM" id="Coils"/>
    </source>
</evidence>
<feature type="compositionally biased region" description="Polar residues" evidence="2">
    <location>
        <begin position="319"/>
        <end position="331"/>
    </location>
</feature>
<feature type="compositionally biased region" description="Basic residues" evidence="2">
    <location>
        <begin position="1"/>
        <end position="13"/>
    </location>
</feature>
<feature type="compositionally biased region" description="Basic and acidic residues" evidence="2">
    <location>
        <begin position="28"/>
        <end position="47"/>
    </location>
</feature>
<feature type="coiled-coil region" evidence="1">
    <location>
        <begin position="462"/>
        <end position="535"/>
    </location>
</feature>
<keyword evidence="1" id="KW-0175">Coiled coil</keyword>
<protein>
    <submittedName>
        <fullName evidence="3">Uncharacterized protein</fullName>
    </submittedName>
</protein>
<keyword evidence="4" id="KW-1185">Reference proteome</keyword>
<feature type="region of interest" description="Disordered" evidence="2">
    <location>
        <begin position="1"/>
        <end position="165"/>
    </location>
</feature>
<dbReference type="OrthoDB" id="3941738at2759"/>
<feature type="compositionally biased region" description="Basic and acidic residues" evidence="2">
    <location>
        <begin position="62"/>
        <end position="77"/>
    </location>
</feature>
<dbReference type="EMBL" id="CP042187">
    <property type="protein sequence ID" value="QDS69370.1"/>
    <property type="molecule type" value="Genomic_DNA"/>
</dbReference>
<reference evidence="3 4" key="1">
    <citation type="submission" date="2019-07" db="EMBL/GenBank/DDBJ databases">
        <title>Finished genome of Venturia effusa.</title>
        <authorList>
            <person name="Young C.A."/>
            <person name="Cox M.P."/>
            <person name="Ganley A.R.D."/>
            <person name="David W.J."/>
        </authorList>
    </citation>
    <scope>NUCLEOTIDE SEQUENCE [LARGE SCALE GENOMIC DNA]</scope>
    <source>
        <strain evidence="4">albino</strain>
    </source>
</reference>
<feature type="compositionally biased region" description="Polar residues" evidence="2">
    <location>
        <begin position="105"/>
        <end position="122"/>
    </location>
</feature>
<feature type="compositionally biased region" description="Basic and acidic residues" evidence="2">
    <location>
        <begin position="257"/>
        <end position="266"/>
    </location>
</feature>
<feature type="compositionally biased region" description="Polar residues" evidence="2">
    <location>
        <begin position="384"/>
        <end position="403"/>
    </location>
</feature>
<sequence>MKHRTPTRNRGKSRPASPPAIRTPRSSIRSEKIRGGERWAEQERGQQRDFGMGCDSSPLNSPRDEAERRPNVDDHVHPQNPPSEKTCKNNSKGEATSSELDHNCTEISSSVDQKNTTGNPESTIAVFEEDESQSEYASEQENQPPIEVPATPPHEPTYHRLQRQPLKQLTIDRNGNLLLTPSSLAEYSPSYTFATSAQIDEDEGLESDSESDASTIMLSPTRKRGASELENYGDGKDENHIVTSRPSKRLKASGSARNDRDQDRQYKAPTPAKMGAAGAVTYTTPSAAEGIVGDSDSESIASTIMPSPRKRSSRHLVESTGSGDTAWSSRTNMRKRQRASTAGEFFSRGRELGEAKPQQGRKHLVIGRNQSGDRRNLLMPANGGVQSKLSRARGSPSSLLKSKSVNREIGTPLPVHRVWLPTPAKTPITDSTQQPHPVPEIDSVDGILTRLEAAEARFTHWLKEVRNEKGRYRRLLAQQKEDQQVIQEDMARIRQLEAIIQTMATEELDDIEEDIEAKEEDVSKLAAQRKEIRQRLLGFEKLRHDFEGERLRTR</sequence>
<name>A0A517L158_9PEZI</name>
<accession>A0A517L158</accession>
<evidence type="ECO:0000313" key="4">
    <source>
        <dbReference type="Proteomes" id="UP000316270"/>
    </source>
</evidence>
<evidence type="ECO:0000313" key="3">
    <source>
        <dbReference type="EMBL" id="QDS69370.1"/>
    </source>
</evidence>
<feature type="compositionally biased region" description="Acidic residues" evidence="2">
    <location>
        <begin position="199"/>
        <end position="211"/>
    </location>
</feature>
<feature type="compositionally biased region" description="Pro residues" evidence="2">
    <location>
        <begin position="146"/>
        <end position="155"/>
    </location>
</feature>
<organism evidence="3 4">
    <name type="scientific">Venturia effusa</name>
    <dbReference type="NCBI Taxonomy" id="50376"/>
    <lineage>
        <taxon>Eukaryota</taxon>
        <taxon>Fungi</taxon>
        <taxon>Dikarya</taxon>
        <taxon>Ascomycota</taxon>
        <taxon>Pezizomycotina</taxon>
        <taxon>Dothideomycetes</taxon>
        <taxon>Pleosporomycetidae</taxon>
        <taxon>Venturiales</taxon>
        <taxon>Venturiaceae</taxon>
        <taxon>Venturia</taxon>
    </lineage>
</organism>
<dbReference type="Proteomes" id="UP000316270">
    <property type="component" value="Chromosome 3"/>
</dbReference>
<feature type="compositionally biased region" description="Polar residues" evidence="2">
    <location>
        <begin position="88"/>
        <end position="98"/>
    </location>
</feature>
<gene>
    <name evidence="3" type="ORF">FKW77_004354</name>
</gene>
<dbReference type="AlphaFoldDB" id="A0A517L158"/>
<feature type="compositionally biased region" description="Polar residues" evidence="2">
    <location>
        <begin position="134"/>
        <end position="143"/>
    </location>
</feature>